<evidence type="ECO:0000256" key="5">
    <source>
        <dbReference type="ARBA" id="ARBA00022989"/>
    </source>
</evidence>
<dbReference type="RefSeq" id="WP_378058209.1">
    <property type="nucleotide sequence ID" value="NZ_JBHSIS010000010.1"/>
</dbReference>
<gene>
    <name evidence="9" type="ORF">ACFPCV_22215</name>
</gene>
<evidence type="ECO:0000256" key="6">
    <source>
        <dbReference type="ARBA" id="ARBA00023136"/>
    </source>
</evidence>
<feature type="transmembrane region" description="Helical" evidence="8">
    <location>
        <begin position="241"/>
        <end position="263"/>
    </location>
</feature>
<comment type="subcellular location">
    <subcellularLocation>
        <location evidence="1">Cell membrane</location>
        <topology evidence="1">Multi-pass membrane protein</topology>
    </subcellularLocation>
</comment>
<evidence type="ECO:0000313" key="9">
    <source>
        <dbReference type="EMBL" id="MFC4856227.1"/>
    </source>
</evidence>
<protein>
    <submittedName>
        <fullName evidence="9">Glycosyltransferase 87 family protein</fullName>
    </submittedName>
</protein>
<feature type="transmembrane region" description="Helical" evidence="8">
    <location>
        <begin position="275"/>
        <end position="296"/>
    </location>
</feature>
<feature type="transmembrane region" description="Helical" evidence="8">
    <location>
        <begin position="71"/>
        <end position="104"/>
    </location>
</feature>
<dbReference type="Pfam" id="PF09594">
    <property type="entry name" value="GT87"/>
    <property type="match status" value="1"/>
</dbReference>
<evidence type="ECO:0000256" key="7">
    <source>
        <dbReference type="ARBA" id="ARBA00024033"/>
    </source>
</evidence>
<keyword evidence="3" id="KW-0808">Transferase</keyword>
<keyword evidence="10" id="KW-1185">Reference proteome</keyword>
<dbReference type="EMBL" id="JBHSIS010000010">
    <property type="protein sequence ID" value="MFC4856227.1"/>
    <property type="molecule type" value="Genomic_DNA"/>
</dbReference>
<comment type="similarity">
    <text evidence="7">Belongs to the glycosyltransferase 87 family.</text>
</comment>
<evidence type="ECO:0000313" key="10">
    <source>
        <dbReference type="Proteomes" id="UP001595859"/>
    </source>
</evidence>
<accession>A0ABV9S534</accession>
<keyword evidence="4 8" id="KW-0812">Transmembrane</keyword>
<feature type="transmembrane region" description="Helical" evidence="8">
    <location>
        <begin position="185"/>
        <end position="203"/>
    </location>
</feature>
<name>A0ABV9S534_9PSEU</name>
<evidence type="ECO:0000256" key="3">
    <source>
        <dbReference type="ARBA" id="ARBA00022679"/>
    </source>
</evidence>
<keyword evidence="6 8" id="KW-0472">Membrane</keyword>
<evidence type="ECO:0000256" key="2">
    <source>
        <dbReference type="ARBA" id="ARBA00022475"/>
    </source>
</evidence>
<sequence length="393" mass="42095">MARRSGVLAVAGACLVTAAVLALLVDFQNFMDLRVYRAGGQAWLDGFGLYTDEFGSRYGTGLPFTYPPVAAMLFTTLAVVPVAVAVAALTAVSLAALAAVAVVVVRRPVTLVAAAFAFGVALEPVRLTLSFGQVNLVLMVLVVADCLLPRTWWPRGTLIGLAAAVKLTPFAFLLFFAAHRQWRPVFTSVAAFAAVSLLVWALAPADTVAYLGTVLGDPTRIGGLTYTGNQSLNGFWHRLGLGGPLTTALWLTSALVVAALGWVAVRRARVAGDDLAALLAAATAGLLASPVSWSHHWVWAMLAGVWLVPRLREWRWPARVAAVAGLLVFVAPPHWVLPNRYDRELDWSWWQHVIGNEFTWCGLALLVVLATLPAARWSPRRTPAAGPAPEPRS</sequence>
<evidence type="ECO:0000256" key="8">
    <source>
        <dbReference type="SAM" id="Phobius"/>
    </source>
</evidence>
<dbReference type="Proteomes" id="UP001595859">
    <property type="component" value="Unassembled WGS sequence"/>
</dbReference>
<comment type="caution">
    <text evidence="9">The sequence shown here is derived from an EMBL/GenBank/DDBJ whole genome shotgun (WGS) entry which is preliminary data.</text>
</comment>
<feature type="transmembrane region" description="Helical" evidence="8">
    <location>
        <begin position="111"/>
        <end position="144"/>
    </location>
</feature>
<evidence type="ECO:0000256" key="1">
    <source>
        <dbReference type="ARBA" id="ARBA00004651"/>
    </source>
</evidence>
<keyword evidence="2" id="KW-1003">Cell membrane</keyword>
<proteinExistence type="inferred from homology"/>
<evidence type="ECO:0000256" key="4">
    <source>
        <dbReference type="ARBA" id="ARBA00022692"/>
    </source>
</evidence>
<feature type="transmembrane region" description="Helical" evidence="8">
    <location>
        <begin position="358"/>
        <end position="377"/>
    </location>
</feature>
<feature type="transmembrane region" description="Helical" evidence="8">
    <location>
        <begin position="156"/>
        <end position="178"/>
    </location>
</feature>
<reference evidence="10" key="1">
    <citation type="journal article" date="2019" name="Int. J. Syst. Evol. Microbiol.">
        <title>The Global Catalogue of Microorganisms (GCM) 10K type strain sequencing project: providing services to taxonomists for standard genome sequencing and annotation.</title>
        <authorList>
            <consortium name="The Broad Institute Genomics Platform"/>
            <consortium name="The Broad Institute Genome Sequencing Center for Infectious Disease"/>
            <person name="Wu L."/>
            <person name="Ma J."/>
        </authorList>
    </citation>
    <scope>NUCLEOTIDE SEQUENCE [LARGE SCALE GENOMIC DNA]</scope>
    <source>
        <strain evidence="10">ZS-22-S1</strain>
    </source>
</reference>
<dbReference type="InterPro" id="IPR018584">
    <property type="entry name" value="GT87"/>
</dbReference>
<organism evidence="9 10">
    <name type="scientific">Actinophytocola glycyrrhizae</name>
    <dbReference type="NCBI Taxonomy" id="2044873"/>
    <lineage>
        <taxon>Bacteria</taxon>
        <taxon>Bacillati</taxon>
        <taxon>Actinomycetota</taxon>
        <taxon>Actinomycetes</taxon>
        <taxon>Pseudonocardiales</taxon>
        <taxon>Pseudonocardiaceae</taxon>
    </lineage>
</organism>
<keyword evidence="5 8" id="KW-1133">Transmembrane helix</keyword>
<feature type="transmembrane region" description="Helical" evidence="8">
    <location>
        <begin position="316"/>
        <end position="337"/>
    </location>
</feature>